<evidence type="ECO:0000256" key="12">
    <source>
        <dbReference type="ARBA" id="ARBA00042677"/>
    </source>
</evidence>
<evidence type="ECO:0000256" key="1">
    <source>
        <dbReference type="ARBA" id="ARBA00004123"/>
    </source>
</evidence>
<evidence type="ECO:0000313" key="16">
    <source>
        <dbReference type="Proteomes" id="UP000637239"/>
    </source>
</evidence>
<dbReference type="GO" id="GO:0005634">
    <property type="term" value="C:nucleus"/>
    <property type="evidence" value="ECO:0007669"/>
    <property type="project" value="UniProtKB-SubCell"/>
</dbReference>
<feature type="domain" description="DNA repair metallo-beta-lactamase" evidence="14">
    <location>
        <begin position="356"/>
        <end position="388"/>
    </location>
</feature>
<evidence type="ECO:0000256" key="3">
    <source>
        <dbReference type="ARBA" id="ARBA00022722"/>
    </source>
</evidence>
<evidence type="ECO:0000256" key="7">
    <source>
        <dbReference type="ARBA" id="ARBA00022839"/>
    </source>
</evidence>
<dbReference type="InterPro" id="IPR036866">
    <property type="entry name" value="RibonucZ/Hydroxyglut_hydro"/>
</dbReference>
<dbReference type="SUPFAM" id="SSF56281">
    <property type="entry name" value="Metallo-hydrolase/oxidoreductase"/>
    <property type="match status" value="1"/>
</dbReference>
<dbReference type="PANTHER" id="PTHR23240">
    <property type="entry name" value="DNA CROSS-LINK REPAIR PROTEIN PSO2/SNM1-RELATED"/>
    <property type="match status" value="1"/>
</dbReference>
<keyword evidence="5" id="KW-0227">DNA damage</keyword>
<keyword evidence="3" id="KW-0540">Nuclease</keyword>
<evidence type="ECO:0000313" key="15">
    <source>
        <dbReference type="EMBL" id="BCR84240.1"/>
    </source>
</evidence>
<evidence type="ECO:0000256" key="9">
    <source>
        <dbReference type="ARBA" id="ARBA00023204"/>
    </source>
</evidence>
<evidence type="ECO:0000256" key="5">
    <source>
        <dbReference type="ARBA" id="ARBA00022763"/>
    </source>
</evidence>
<dbReference type="GO" id="GO:0006303">
    <property type="term" value="P:double-strand break repair via nonhomologous end joining"/>
    <property type="evidence" value="ECO:0007669"/>
    <property type="project" value="TreeGrafter"/>
</dbReference>
<dbReference type="GO" id="GO:0000723">
    <property type="term" value="P:telomere maintenance"/>
    <property type="evidence" value="ECO:0007669"/>
    <property type="project" value="TreeGrafter"/>
</dbReference>
<evidence type="ECO:0000259" key="14">
    <source>
        <dbReference type="Pfam" id="PF07522"/>
    </source>
</evidence>
<sequence length="695" mass="77961">MEKYPHRMNFNKGILESRRLHYKHLYKLLRPIPLNTPTEIELTPRLSIRVTLFDANHCTGAVMFLIEDDEKAILYTGDIRAESWWVNSLARNPLLVPYALGGKRLDKVYLDTTFARAQNLQYHFPSKAEGLAELLQKVSPYPEDTVFYFRAWTFGYEEVWMALSAALNAKIHVDRYQLGLYRSVSLARGGNEVSALCGFELGNRFVPGCLTDDENSRIHSCECDLPCSIARSEKTVYIEPIVGRLQDGSQLPEVGIGGGAGDLYQVHELELPDQASLEKLEKLCLERIHDSRVLSQTRNALFAAFRSKSKSLSLDNYGMKNDTDIPLEKLISILSRGHTDKGSSADVKDEAGNRLPNIIQFPYSRHSSYNELCELVSAFRPKDVYPCTTDPLTWDDGTSIQSLFGHLCSGDHFSHDTHMREAIANDEELPRSRKRARYDEGSSPQASQQSSFADSDFILSNSFASTQRHVKRPKPSTFPVKHSTKDFSSSSSSRGLLPSSMETIHETHVNTNPNEPLIVPEPTLETERAKRDGIRRAWYFLRSNMLGTSHLGPLPSSWPTEEDDGLQNKDINANNSDSKNKIIIETHLPTSTTPSPSPPPPNPDTMDLDTDTTHQTESQQTNPLSISESTFASFSSQDLEQQDDPKTTKTAESSTSRRRSRKAAYLAAQADTYEAWNTISLVSAGNNHTEPEIEL</sequence>
<feature type="region of interest" description="Disordered" evidence="13">
    <location>
        <begin position="549"/>
        <end position="663"/>
    </location>
</feature>
<feature type="region of interest" description="Disordered" evidence="13">
    <location>
        <begin position="464"/>
        <end position="497"/>
    </location>
</feature>
<dbReference type="InterPro" id="IPR011084">
    <property type="entry name" value="DRMBL"/>
</dbReference>
<dbReference type="Pfam" id="PF07522">
    <property type="entry name" value="DRMBL"/>
    <property type="match status" value="1"/>
</dbReference>
<dbReference type="GO" id="GO:0035312">
    <property type="term" value="F:5'-3' DNA exonuclease activity"/>
    <property type="evidence" value="ECO:0007669"/>
    <property type="project" value="TreeGrafter"/>
</dbReference>
<feature type="compositionally biased region" description="Low complexity" evidence="13">
    <location>
        <begin position="488"/>
        <end position="497"/>
    </location>
</feature>
<dbReference type="KEGG" id="ache:ACHE_11642S"/>
<protein>
    <recommendedName>
        <fullName evidence="11">Protein artemis</fullName>
    </recommendedName>
    <alternativeName>
        <fullName evidence="12">DNA cross-link repair 1C protein</fullName>
    </alternativeName>
</protein>
<dbReference type="Gene3D" id="3.60.15.10">
    <property type="entry name" value="Ribonuclease Z/Hydroxyacylglutathione hydrolase-like"/>
    <property type="match status" value="1"/>
</dbReference>
<dbReference type="GeneID" id="66978599"/>
<feature type="compositionally biased region" description="Low complexity" evidence="13">
    <location>
        <begin position="442"/>
        <end position="451"/>
    </location>
</feature>
<keyword evidence="16" id="KW-1185">Reference proteome</keyword>
<evidence type="ECO:0000256" key="2">
    <source>
        <dbReference type="ARBA" id="ARBA00010304"/>
    </source>
</evidence>
<evidence type="ECO:0000256" key="8">
    <source>
        <dbReference type="ARBA" id="ARBA00023172"/>
    </source>
</evidence>
<dbReference type="RefSeq" id="XP_043132762.1">
    <property type="nucleotide sequence ID" value="XM_043276234.1"/>
</dbReference>
<gene>
    <name evidence="15" type="ORF">ACHE_11642S</name>
</gene>
<feature type="compositionally biased region" description="Basic and acidic residues" evidence="13">
    <location>
        <begin position="422"/>
        <end position="431"/>
    </location>
</feature>
<evidence type="ECO:0000256" key="13">
    <source>
        <dbReference type="SAM" id="MobiDB-lite"/>
    </source>
</evidence>
<keyword evidence="8" id="KW-0233">DNA recombination</keyword>
<proteinExistence type="inferred from homology"/>
<dbReference type="GO" id="GO:0003684">
    <property type="term" value="F:damaged DNA binding"/>
    <property type="evidence" value="ECO:0007669"/>
    <property type="project" value="TreeGrafter"/>
</dbReference>
<organism evidence="15 16">
    <name type="scientific">Aspergillus chevalieri</name>
    <name type="common">Eurotium chevalieri</name>
    <dbReference type="NCBI Taxonomy" id="182096"/>
    <lineage>
        <taxon>Eukaryota</taxon>
        <taxon>Fungi</taxon>
        <taxon>Dikarya</taxon>
        <taxon>Ascomycota</taxon>
        <taxon>Pezizomycotina</taxon>
        <taxon>Eurotiomycetes</taxon>
        <taxon>Eurotiomycetidae</taxon>
        <taxon>Eurotiales</taxon>
        <taxon>Aspergillaceae</taxon>
        <taxon>Aspergillus</taxon>
        <taxon>Aspergillus subgen. Aspergillus</taxon>
    </lineage>
</organism>
<evidence type="ECO:0000256" key="10">
    <source>
        <dbReference type="ARBA" id="ARBA00023242"/>
    </source>
</evidence>
<dbReference type="PANTHER" id="PTHR23240:SF8">
    <property type="entry name" value="PROTEIN ARTEMIS"/>
    <property type="match status" value="1"/>
</dbReference>
<keyword evidence="7" id="KW-0269">Exonuclease</keyword>
<reference evidence="15" key="1">
    <citation type="submission" date="2021-01" db="EMBL/GenBank/DDBJ databases">
        <authorList>
            <consortium name="Aspergillus chevalieri M1 genome sequencing consortium"/>
            <person name="Kazuki M."/>
            <person name="Futagami T."/>
        </authorList>
    </citation>
    <scope>NUCLEOTIDE SEQUENCE</scope>
    <source>
        <strain evidence="15">M1</strain>
    </source>
</reference>
<dbReference type="GO" id="GO:0004519">
    <property type="term" value="F:endonuclease activity"/>
    <property type="evidence" value="ECO:0007669"/>
    <property type="project" value="UniProtKB-KW"/>
</dbReference>
<keyword evidence="10" id="KW-0539">Nucleus</keyword>
<dbReference type="AlphaFoldDB" id="A0A7R7VGF3"/>
<comment type="similarity">
    <text evidence="2">Belongs to the DNA repair metallo-beta-lactamase (DRMBL) family.</text>
</comment>
<dbReference type="GO" id="GO:0006310">
    <property type="term" value="P:DNA recombination"/>
    <property type="evidence" value="ECO:0007669"/>
    <property type="project" value="UniProtKB-KW"/>
</dbReference>
<comment type="subcellular location">
    <subcellularLocation>
        <location evidence="1">Nucleus</location>
    </subcellularLocation>
</comment>
<feature type="compositionally biased region" description="Low complexity" evidence="13">
    <location>
        <begin position="625"/>
        <end position="636"/>
    </location>
</feature>
<dbReference type="GO" id="GO:0036297">
    <property type="term" value="P:interstrand cross-link repair"/>
    <property type="evidence" value="ECO:0007669"/>
    <property type="project" value="TreeGrafter"/>
</dbReference>
<reference evidence="15" key="2">
    <citation type="submission" date="2021-02" db="EMBL/GenBank/DDBJ databases">
        <title>Aspergillus chevalieri M1 genome sequence.</title>
        <authorList>
            <person name="Kadooka C."/>
            <person name="Mori K."/>
            <person name="Futagami T."/>
        </authorList>
    </citation>
    <scope>NUCLEOTIDE SEQUENCE</scope>
    <source>
        <strain evidence="15">M1</strain>
    </source>
</reference>
<feature type="compositionally biased region" description="Polar residues" evidence="13">
    <location>
        <begin position="615"/>
        <end position="624"/>
    </location>
</feature>
<keyword evidence="4" id="KW-0255">Endonuclease</keyword>
<evidence type="ECO:0000256" key="4">
    <source>
        <dbReference type="ARBA" id="ARBA00022759"/>
    </source>
</evidence>
<evidence type="ECO:0000256" key="6">
    <source>
        <dbReference type="ARBA" id="ARBA00022801"/>
    </source>
</evidence>
<name>A0A7R7VGF3_ASPCH</name>
<dbReference type="Proteomes" id="UP000637239">
    <property type="component" value="Chromosome 1"/>
</dbReference>
<dbReference type="EMBL" id="AP024416">
    <property type="protein sequence ID" value="BCR84240.1"/>
    <property type="molecule type" value="Genomic_DNA"/>
</dbReference>
<keyword evidence="9" id="KW-0234">DNA repair</keyword>
<evidence type="ECO:0000256" key="11">
    <source>
        <dbReference type="ARBA" id="ARBA00039759"/>
    </source>
</evidence>
<keyword evidence="6" id="KW-0378">Hydrolase</keyword>
<feature type="region of interest" description="Disordered" evidence="13">
    <location>
        <begin position="422"/>
        <end position="451"/>
    </location>
</feature>
<accession>A0A7R7VGF3</accession>